<protein>
    <submittedName>
        <fullName evidence="2">Uncharacterized protein</fullName>
    </submittedName>
</protein>
<feature type="region of interest" description="Disordered" evidence="1">
    <location>
        <begin position="20"/>
        <end position="82"/>
    </location>
</feature>
<organism evidence="2 3">
    <name type="scientific">Batillaria attramentaria</name>
    <dbReference type="NCBI Taxonomy" id="370345"/>
    <lineage>
        <taxon>Eukaryota</taxon>
        <taxon>Metazoa</taxon>
        <taxon>Spiralia</taxon>
        <taxon>Lophotrochozoa</taxon>
        <taxon>Mollusca</taxon>
        <taxon>Gastropoda</taxon>
        <taxon>Caenogastropoda</taxon>
        <taxon>Sorbeoconcha</taxon>
        <taxon>Cerithioidea</taxon>
        <taxon>Batillariidae</taxon>
        <taxon>Batillaria</taxon>
    </lineage>
</organism>
<gene>
    <name evidence="2" type="ORF">BaRGS_00040186</name>
</gene>
<proteinExistence type="predicted"/>
<accession>A0ABD0J0W1</accession>
<dbReference type="Proteomes" id="UP001519460">
    <property type="component" value="Unassembled WGS sequence"/>
</dbReference>
<dbReference type="AlphaFoldDB" id="A0ABD0J0W1"/>
<dbReference type="EMBL" id="JACVVK020000772">
    <property type="protein sequence ID" value="KAK7447328.1"/>
    <property type="molecule type" value="Genomic_DNA"/>
</dbReference>
<evidence type="ECO:0000313" key="2">
    <source>
        <dbReference type="EMBL" id="KAK7447328.1"/>
    </source>
</evidence>
<name>A0ABD0J0W1_9CAEN</name>
<evidence type="ECO:0000313" key="3">
    <source>
        <dbReference type="Proteomes" id="UP001519460"/>
    </source>
</evidence>
<comment type="caution">
    <text evidence="2">The sequence shown here is derived from an EMBL/GenBank/DDBJ whole genome shotgun (WGS) entry which is preliminary data.</text>
</comment>
<reference evidence="2 3" key="1">
    <citation type="journal article" date="2023" name="Sci. Data">
        <title>Genome assembly of the Korean intertidal mud-creeper Batillaria attramentaria.</title>
        <authorList>
            <person name="Patra A.K."/>
            <person name="Ho P.T."/>
            <person name="Jun S."/>
            <person name="Lee S.J."/>
            <person name="Kim Y."/>
            <person name="Won Y.J."/>
        </authorList>
    </citation>
    <scope>NUCLEOTIDE SEQUENCE [LARGE SCALE GENOMIC DNA]</scope>
    <source>
        <strain evidence="2">Wonlab-2016</strain>
    </source>
</reference>
<sequence>METCAEQIRVRLKTFFTKPGTDFRSDWRPARQNNDNLTTPQHLPAPAHSTSNTPTQHARAGESCGSQSARRTRDPSHAQTRLGSRVALAVHATRNSQIKGDRQGGGVSGMGHAVCFRSLFYYQLEDQTNAARGCVTLYRREDERPAARHGTRRLSQSGRRDVLVIAMKFAALFGRRHNPQLSAGQETGLRTTYHYNQ</sequence>
<feature type="compositionally biased region" description="Polar residues" evidence="1">
    <location>
        <begin position="31"/>
        <end position="41"/>
    </location>
</feature>
<keyword evidence="3" id="KW-1185">Reference proteome</keyword>
<evidence type="ECO:0000256" key="1">
    <source>
        <dbReference type="SAM" id="MobiDB-lite"/>
    </source>
</evidence>